<comment type="subcellular location">
    <subcellularLocation>
        <location evidence="1">Membrane</location>
        <topology evidence="1">Multi-pass membrane protein</topology>
    </subcellularLocation>
</comment>
<proteinExistence type="predicted"/>
<protein>
    <recommendedName>
        <fullName evidence="13">CysZ-like protein</fullName>
    </recommendedName>
</protein>
<dbReference type="Pfam" id="PF07264">
    <property type="entry name" value="EI24"/>
    <property type="match status" value="1"/>
</dbReference>
<keyword evidence="3" id="KW-1003">Cell membrane</keyword>
<keyword evidence="7 10" id="KW-1133">Transmembrane helix</keyword>
<evidence type="ECO:0000256" key="5">
    <source>
        <dbReference type="ARBA" id="ARBA00022605"/>
    </source>
</evidence>
<dbReference type="InterPro" id="IPR059112">
    <property type="entry name" value="CysZ/EI24"/>
</dbReference>
<sequence length="233" mass="25563">MISGALSLLAGLRLLFMTGELRSVLWRMLGLLVILMLATTIASFWLLDYMATLWIPQGDAWYWQLLSAIAWLLAFILSLISGAIAYVALGSAAVAPWLDTLAMRAERMHGIERGESGSGWVVQVGASLANSVRPLLGLLAWGILALALIWIAPLATAIWTWAGIRFLAYELMDTSASRQGWNFSRRQQEQKERRWFYVGFAGIAMLLLLVPIVNLFVIPAAVVALSSEPAGTT</sequence>
<keyword evidence="4" id="KW-0997">Cell inner membrane</keyword>
<dbReference type="GO" id="GO:0000103">
    <property type="term" value="P:sulfate assimilation"/>
    <property type="evidence" value="ECO:0007669"/>
    <property type="project" value="TreeGrafter"/>
</dbReference>
<dbReference type="PANTHER" id="PTHR37468:SF1">
    <property type="entry name" value="SULFATE TRANSPORTER CYSZ"/>
    <property type="match status" value="1"/>
</dbReference>
<accession>Q0F1U2</accession>
<dbReference type="EMBL" id="AATS01000002">
    <property type="protein sequence ID" value="EAU55808.1"/>
    <property type="molecule type" value="Genomic_DNA"/>
</dbReference>
<keyword evidence="9 10" id="KW-0472">Membrane</keyword>
<dbReference type="Proteomes" id="UP000005297">
    <property type="component" value="Unassembled WGS sequence"/>
</dbReference>
<evidence type="ECO:0000256" key="6">
    <source>
        <dbReference type="ARBA" id="ARBA00022692"/>
    </source>
</evidence>
<evidence type="ECO:0000256" key="9">
    <source>
        <dbReference type="ARBA" id="ARBA00023136"/>
    </source>
</evidence>
<evidence type="ECO:0000256" key="7">
    <source>
        <dbReference type="ARBA" id="ARBA00022989"/>
    </source>
</evidence>
<organism evidence="11 12">
    <name type="scientific">Mariprofundus ferrooxydans PV-1</name>
    <dbReference type="NCBI Taxonomy" id="314345"/>
    <lineage>
        <taxon>Bacteria</taxon>
        <taxon>Pseudomonadati</taxon>
        <taxon>Pseudomonadota</taxon>
        <taxon>Candidatius Mariprofundia</taxon>
        <taxon>Mariprofundales</taxon>
        <taxon>Mariprofundaceae</taxon>
        <taxon>Mariprofundus</taxon>
    </lineage>
</organism>
<name>Q0F1U2_9PROT</name>
<keyword evidence="5" id="KW-0028">Amino-acid biosynthesis</keyword>
<feature type="transmembrane region" description="Helical" evidence="10">
    <location>
        <begin position="138"/>
        <end position="162"/>
    </location>
</feature>
<dbReference type="RefSeq" id="WP_009850827.1">
    <property type="nucleotide sequence ID" value="NZ_DS022295.1"/>
</dbReference>
<evidence type="ECO:0000313" key="12">
    <source>
        <dbReference type="Proteomes" id="UP000005297"/>
    </source>
</evidence>
<evidence type="ECO:0000313" key="11">
    <source>
        <dbReference type="EMBL" id="EAU55808.1"/>
    </source>
</evidence>
<evidence type="ECO:0000256" key="1">
    <source>
        <dbReference type="ARBA" id="ARBA00004141"/>
    </source>
</evidence>
<keyword evidence="12" id="KW-1185">Reference proteome</keyword>
<dbReference type="GO" id="GO:0019344">
    <property type="term" value="P:cysteine biosynthetic process"/>
    <property type="evidence" value="ECO:0007669"/>
    <property type="project" value="TreeGrafter"/>
</dbReference>
<evidence type="ECO:0008006" key="13">
    <source>
        <dbReference type="Google" id="ProtNLM"/>
    </source>
</evidence>
<gene>
    <name evidence="11" type="ORF">SPV1_02632</name>
</gene>
<dbReference type="GO" id="GO:0005886">
    <property type="term" value="C:plasma membrane"/>
    <property type="evidence" value="ECO:0007669"/>
    <property type="project" value="TreeGrafter"/>
</dbReference>
<keyword evidence="8" id="KW-0764">Sulfate transport</keyword>
<dbReference type="InParanoid" id="Q0F1U2"/>
<evidence type="ECO:0000256" key="3">
    <source>
        <dbReference type="ARBA" id="ARBA00022475"/>
    </source>
</evidence>
<dbReference type="STRING" id="314344.AL013_05610"/>
<comment type="caution">
    <text evidence="11">The sequence shown here is derived from an EMBL/GenBank/DDBJ whole genome shotgun (WGS) entry which is preliminary data.</text>
</comment>
<dbReference type="InterPro" id="IPR050480">
    <property type="entry name" value="CysZ-like"/>
</dbReference>
<dbReference type="AlphaFoldDB" id="Q0F1U2"/>
<feature type="transmembrane region" description="Helical" evidence="10">
    <location>
        <begin position="68"/>
        <end position="89"/>
    </location>
</feature>
<evidence type="ECO:0000256" key="2">
    <source>
        <dbReference type="ARBA" id="ARBA00022448"/>
    </source>
</evidence>
<evidence type="ECO:0000256" key="8">
    <source>
        <dbReference type="ARBA" id="ARBA00023032"/>
    </source>
</evidence>
<keyword evidence="2" id="KW-0813">Transport</keyword>
<keyword evidence="6 10" id="KW-0812">Transmembrane</keyword>
<dbReference type="GO" id="GO:0009675">
    <property type="term" value="F:high-affinity sulfate:proton symporter activity"/>
    <property type="evidence" value="ECO:0007669"/>
    <property type="project" value="TreeGrafter"/>
</dbReference>
<dbReference type="OrthoDB" id="5294406at2"/>
<dbReference type="HOGENOM" id="CLU_1188817_0_0_0"/>
<dbReference type="FunCoup" id="Q0F1U2">
    <property type="interactions" value="18"/>
</dbReference>
<feature type="transmembrane region" description="Helical" evidence="10">
    <location>
        <begin position="195"/>
        <end position="225"/>
    </location>
</feature>
<reference evidence="11 12" key="1">
    <citation type="submission" date="2006-09" db="EMBL/GenBank/DDBJ databases">
        <authorList>
            <person name="Emerson D."/>
            <person name="Ferriera S."/>
            <person name="Johnson J."/>
            <person name="Kravitz S."/>
            <person name="Halpern A."/>
            <person name="Remington K."/>
            <person name="Beeson K."/>
            <person name="Tran B."/>
            <person name="Rogers Y.-H."/>
            <person name="Friedman R."/>
            <person name="Venter J.C."/>
        </authorList>
    </citation>
    <scope>NUCLEOTIDE SEQUENCE [LARGE SCALE GENOMIC DNA]</scope>
    <source>
        <strain evidence="11 12">PV-1</strain>
    </source>
</reference>
<evidence type="ECO:0000256" key="10">
    <source>
        <dbReference type="SAM" id="Phobius"/>
    </source>
</evidence>
<evidence type="ECO:0000256" key="4">
    <source>
        <dbReference type="ARBA" id="ARBA00022519"/>
    </source>
</evidence>
<dbReference type="PANTHER" id="PTHR37468">
    <property type="entry name" value="SULFATE TRANSPORTER CYSZ"/>
    <property type="match status" value="1"/>
</dbReference>
<feature type="transmembrane region" description="Helical" evidence="10">
    <location>
        <begin position="24"/>
        <end position="47"/>
    </location>
</feature>